<dbReference type="GO" id="GO:0020037">
    <property type="term" value="F:heme binding"/>
    <property type="evidence" value="ECO:0007669"/>
    <property type="project" value="InterPro"/>
</dbReference>
<evidence type="ECO:0000256" key="12">
    <source>
        <dbReference type="SAM" id="Phobius"/>
    </source>
</evidence>
<keyword evidence="12" id="KW-0472">Membrane</keyword>
<organism evidence="13 14">
    <name type="scientific">Lymnaea stagnalis</name>
    <name type="common">Great pond snail</name>
    <name type="synonym">Helix stagnalis</name>
    <dbReference type="NCBI Taxonomy" id="6523"/>
    <lineage>
        <taxon>Eukaryota</taxon>
        <taxon>Metazoa</taxon>
        <taxon>Spiralia</taxon>
        <taxon>Lophotrochozoa</taxon>
        <taxon>Mollusca</taxon>
        <taxon>Gastropoda</taxon>
        <taxon>Heterobranchia</taxon>
        <taxon>Euthyneura</taxon>
        <taxon>Panpulmonata</taxon>
        <taxon>Hygrophila</taxon>
        <taxon>Lymnaeoidea</taxon>
        <taxon>Lymnaeidae</taxon>
        <taxon>Lymnaea</taxon>
    </lineage>
</organism>
<keyword evidence="14" id="KW-1185">Reference proteome</keyword>
<keyword evidence="8 10" id="KW-0408">Iron</keyword>
<dbReference type="GO" id="GO:0005506">
    <property type="term" value="F:iron ion binding"/>
    <property type="evidence" value="ECO:0007669"/>
    <property type="project" value="InterPro"/>
</dbReference>
<dbReference type="Gene3D" id="1.10.630.10">
    <property type="entry name" value="Cytochrome P450"/>
    <property type="match status" value="1"/>
</dbReference>
<dbReference type="InterPro" id="IPR036396">
    <property type="entry name" value="Cyt_P450_sf"/>
</dbReference>
<proteinExistence type="inferred from homology"/>
<feature type="transmembrane region" description="Helical" evidence="12">
    <location>
        <begin position="229"/>
        <end position="250"/>
    </location>
</feature>
<keyword evidence="4 10" id="KW-0349">Heme</keyword>
<evidence type="ECO:0000256" key="7">
    <source>
        <dbReference type="ARBA" id="ARBA00023002"/>
    </source>
</evidence>
<evidence type="ECO:0000256" key="1">
    <source>
        <dbReference type="ARBA" id="ARBA00004174"/>
    </source>
</evidence>
<dbReference type="InterPro" id="IPR017972">
    <property type="entry name" value="Cyt_P450_CS"/>
</dbReference>
<dbReference type="PRINTS" id="PR00463">
    <property type="entry name" value="EP450I"/>
</dbReference>
<evidence type="ECO:0000256" key="9">
    <source>
        <dbReference type="ARBA" id="ARBA00043906"/>
    </source>
</evidence>
<name>A0AAV2H719_LYMST</name>
<gene>
    <name evidence="13" type="ORF">GSLYS_00003656001</name>
</gene>
<dbReference type="SUPFAM" id="SSF48264">
    <property type="entry name" value="Cytochrome P450"/>
    <property type="match status" value="1"/>
</dbReference>
<evidence type="ECO:0000313" key="14">
    <source>
        <dbReference type="Proteomes" id="UP001497497"/>
    </source>
</evidence>
<accession>A0AAV2H719</accession>
<evidence type="ECO:0008006" key="15">
    <source>
        <dbReference type="Google" id="ProtNLM"/>
    </source>
</evidence>
<keyword evidence="6" id="KW-0492">Microsome</keyword>
<evidence type="ECO:0000256" key="10">
    <source>
        <dbReference type="PIRSR" id="PIRSR602401-1"/>
    </source>
</evidence>
<dbReference type="PANTHER" id="PTHR24302">
    <property type="entry name" value="CYTOCHROME P450 FAMILY 3"/>
    <property type="match status" value="1"/>
</dbReference>
<dbReference type="GO" id="GO:0016705">
    <property type="term" value="F:oxidoreductase activity, acting on paired donors, with incorporation or reduction of molecular oxygen"/>
    <property type="evidence" value="ECO:0007669"/>
    <property type="project" value="InterPro"/>
</dbReference>
<dbReference type="PROSITE" id="PS00086">
    <property type="entry name" value="CYTOCHROME_P450"/>
    <property type="match status" value="1"/>
</dbReference>
<comment type="similarity">
    <text evidence="3 11">Belongs to the cytochrome P450 family.</text>
</comment>
<dbReference type="GO" id="GO:0008395">
    <property type="term" value="F:steroid hydroxylase activity"/>
    <property type="evidence" value="ECO:0007669"/>
    <property type="project" value="TreeGrafter"/>
</dbReference>
<dbReference type="InterPro" id="IPR001128">
    <property type="entry name" value="Cyt_P450"/>
</dbReference>
<keyword evidence="12" id="KW-0812">Transmembrane</keyword>
<evidence type="ECO:0000256" key="2">
    <source>
        <dbReference type="ARBA" id="ARBA00004406"/>
    </source>
</evidence>
<evidence type="ECO:0000313" key="13">
    <source>
        <dbReference type="EMBL" id="CAL1529501.1"/>
    </source>
</evidence>
<dbReference type="PRINTS" id="PR00385">
    <property type="entry name" value="P450"/>
</dbReference>
<evidence type="ECO:0000256" key="5">
    <source>
        <dbReference type="ARBA" id="ARBA00022723"/>
    </source>
</evidence>
<evidence type="ECO:0000256" key="4">
    <source>
        <dbReference type="ARBA" id="ARBA00022617"/>
    </source>
</evidence>
<comment type="subcellular location">
    <subcellularLocation>
        <location evidence="2">Endoplasmic reticulum membrane</location>
        <topology evidence="2">Peripheral membrane protein</topology>
    </subcellularLocation>
    <subcellularLocation>
        <location evidence="1">Microsome membrane</location>
        <topology evidence="1">Peripheral membrane protein</topology>
    </subcellularLocation>
</comment>
<keyword evidence="7 11" id="KW-0560">Oxidoreductase</keyword>
<dbReference type="Proteomes" id="UP001497497">
    <property type="component" value="Unassembled WGS sequence"/>
</dbReference>
<comment type="function">
    <text evidence="9">Cytochromes P450 are a group of heme-thiolate monooxygenases. They oxidize a variety of structurally unrelated compounds, including steroids, fatty acids, and xenobiotics.</text>
</comment>
<dbReference type="CDD" id="cd11055">
    <property type="entry name" value="CYP3A-like"/>
    <property type="match status" value="1"/>
</dbReference>
<dbReference type="InterPro" id="IPR002401">
    <property type="entry name" value="Cyt_P450_E_grp-I"/>
</dbReference>
<evidence type="ECO:0000256" key="11">
    <source>
        <dbReference type="RuleBase" id="RU000461"/>
    </source>
</evidence>
<evidence type="ECO:0000256" key="3">
    <source>
        <dbReference type="ARBA" id="ARBA00010617"/>
    </source>
</evidence>
<feature type="binding site" description="axial binding residue" evidence="10">
    <location>
        <position position="454"/>
    </location>
    <ligand>
        <name>heme</name>
        <dbReference type="ChEBI" id="CHEBI:30413"/>
    </ligand>
    <ligandPart>
        <name>Fe</name>
        <dbReference type="ChEBI" id="CHEBI:18248"/>
    </ligandPart>
</feature>
<evidence type="ECO:0000256" key="8">
    <source>
        <dbReference type="ARBA" id="ARBA00023004"/>
    </source>
</evidence>
<keyword evidence="12" id="KW-1133">Transmembrane helix</keyword>
<dbReference type="PANTHER" id="PTHR24302:SF15">
    <property type="entry name" value="FATTY-ACID PEROXYGENASE"/>
    <property type="match status" value="1"/>
</dbReference>
<reference evidence="13 14" key="1">
    <citation type="submission" date="2024-04" db="EMBL/GenBank/DDBJ databases">
        <authorList>
            <consortium name="Genoscope - CEA"/>
            <person name="William W."/>
        </authorList>
    </citation>
    <scope>NUCLEOTIDE SEQUENCE [LARGE SCALE GENOMIC DNA]</scope>
</reference>
<dbReference type="AlphaFoldDB" id="A0AAV2H719"/>
<feature type="transmembrane region" description="Helical" evidence="12">
    <location>
        <begin position="313"/>
        <end position="336"/>
    </location>
</feature>
<dbReference type="GO" id="GO:0005789">
    <property type="term" value="C:endoplasmic reticulum membrane"/>
    <property type="evidence" value="ECO:0007669"/>
    <property type="project" value="UniProtKB-SubCell"/>
</dbReference>
<comment type="caution">
    <text evidence="13">The sequence shown here is derived from an EMBL/GenBank/DDBJ whole genome shotgun (WGS) entry which is preliminary data.</text>
</comment>
<evidence type="ECO:0000256" key="6">
    <source>
        <dbReference type="ARBA" id="ARBA00022848"/>
    </source>
</evidence>
<sequence length="508" mass="57517">MCLKFSGTDGLSNMECFTLSLLGLAILLLVLAFAKFMSASHDTFHKMGIDTPPTSLILGHFGLSVKFGVFKVQTEFYKMFKDKKVYGWYDTRTPILVIKDLDMVKEIMVKSFNHFIDRRVPMEHDLPFRDNLLTLRGSKWKHVRSTVSPTFSSGRIKKMSPHVERNAKKLMKHLQSKQESGEELELKELCGCFTLDVIASIAFGLEINALEDPDNKFSTEAKRITRPNLLLFALILFFPELGNIFSRLGLPIFPKSSMQYMANVIDAAIEERKRDGSEGKFNDFLDLVMSAEKEDGEAIKERLTRSEIHAQSIIFLFAGLDSVSTVMSFTLFLLAVHPECCKKAQAEVDEKIGKDFPNYENVQGLNYLEMCISEAIRMAPPGIFIDRQCVEAIDVQGVHIPKGMVVLIPVYAIHNDPDLWPEPEKFDPERFSSVNKESRHPYAFLPFGHGPRNCIGMRLAMLELKITIAAVLQRFSPISCSKTVFPFQLTKIQARAVDGAWVKIEGRQ</sequence>
<keyword evidence="5 10" id="KW-0479">Metal-binding</keyword>
<protein>
    <recommendedName>
        <fullName evidence="15">Cytochrome P450</fullName>
    </recommendedName>
</protein>
<keyword evidence="11" id="KW-0503">Monooxygenase</keyword>
<dbReference type="Pfam" id="PF00067">
    <property type="entry name" value="p450"/>
    <property type="match status" value="1"/>
</dbReference>
<keyword evidence="6" id="KW-0256">Endoplasmic reticulum</keyword>
<dbReference type="InterPro" id="IPR050705">
    <property type="entry name" value="Cytochrome_P450_3A"/>
</dbReference>
<dbReference type="EMBL" id="CAXITT010000050">
    <property type="protein sequence ID" value="CAL1529501.1"/>
    <property type="molecule type" value="Genomic_DNA"/>
</dbReference>
<comment type="cofactor">
    <cofactor evidence="10">
        <name>heme</name>
        <dbReference type="ChEBI" id="CHEBI:30413"/>
    </cofactor>
</comment>
<dbReference type="FunFam" id="1.10.630.10:FF:000042">
    <property type="entry name" value="Cytochrome P450"/>
    <property type="match status" value="1"/>
</dbReference>